<dbReference type="InterPro" id="IPR050248">
    <property type="entry name" value="Polysacc_deacetylase_ArnD"/>
</dbReference>
<keyword evidence="6" id="KW-1185">Reference proteome</keyword>
<evidence type="ECO:0000259" key="4">
    <source>
        <dbReference type="PROSITE" id="PS51677"/>
    </source>
</evidence>
<name>A0ABS4IV04_9BACL</name>
<feature type="domain" description="NodB homology" evidence="4">
    <location>
        <begin position="143"/>
        <end position="326"/>
    </location>
</feature>
<evidence type="ECO:0000313" key="6">
    <source>
        <dbReference type="Proteomes" id="UP001519287"/>
    </source>
</evidence>
<gene>
    <name evidence="5" type="ORF">J2Z66_003025</name>
</gene>
<dbReference type="RefSeq" id="WP_209972167.1">
    <property type="nucleotide sequence ID" value="NZ_JAGGLB010000008.1"/>
</dbReference>
<dbReference type="InterPro" id="IPR002509">
    <property type="entry name" value="NODB_dom"/>
</dbReference>
<reference evidence="5 6" key="1">
    <citation type="submission" date="2021-03" db="EMBL/GenBank/DDBJ databases">
        <title>Genomic Encyclopedia of Type Strains, Phase IV (KMG-IV): sequencing the most valuable type-strain genomes for metagenomic binning, comparative biology and taxonomic classification.</title>
        <authorList>
            <person name="Goeker M."/>
        </authorList>
    </citation>
    <scope>NUCLEOTIDE SEQUENCE [LARGE SCALE GENOMIC DNA]</scope>
    <source>
        <strain evidence="5 6">DSM 26048</strain>
    </source>
</reference>
<evidence type="ECO:0000256" key="1">
    <source>
        <dbReference type="ARBA" id="ARBA00022723"/>
    </source>
</evidence>
<evidence type="ECO:0000256" key="3">
    <source>
        <dbReference type="SAM" id="MobiDB-lite"/>
    </source>
</evidence>
<evidence type="ECO:0000256" key="2">
    <source>
        <dbReference type="ARBA" id="ARBA00022801"/>
    </source>
</evidence>
<dbReference type="PROSITE" id="PS51257">
    <property type="entry name" value="PROKAR_LIPOPROTEIN"/>
    <property type="match status" value="1"/>
</dbReference>
<dbReference type="Proteomes" id="UP001519287">
    <property type="component" value="Unassembled WGS sequence"/>
</dbReference>
<dbReference type="PANTHER" id="PTHR10587">
    <property type="entry name" value="GLYCOSYL TRANSFERASE-RELATED"/>
    <property type="match status" value="1"/>
</dbReference>
<protein>
    <submittedName>
        <fullName evidence="5">Polysaccharide deacetylase family sporulation protein PdaB</fullName>
    </submittedName>
</protein>
<comment type="caution">
    <text evidence="5">The sequence shown here is derived from an EMBL/GenBank/DDBJ whole genome shotgun (WGS) entry which is preliminary data.</text>
</comment>
<feature type="compositionally biased region" description="Polar residues" evidence="3">
    <location>
        <begin position="68"/>
        <end position="91"/>
    </location>
</feature>
<dbReference type="CDD" id="cd10917">
    <property type="entry name" value="CE4_NodB_like_6s_7s"/>
    <property type="match status" value="1"/>
</dbReference>
<dbReference type="PROSITE" id="PS51677">
    <property type="entry name" value="NODB"/>
    <property type="match status" value="1"/>
</dbReference>
<evidence type="ECO:0000313" key="5">
    <source>
        <dbReference type="EMBL" id="MBP1991418.1"/>
    </source>
</evidence>
<accession>A0ABS4IV04</accession>
<dbReference type="Pfam" id="PF01522">
    <property type="entry name" value="Polysacc_deac_1"/>
    <property type="match status" value="1"/>
</dbReference>
<dbReference type="SUPFAM" id="SSF88713">
    <property type="entry name" value="Glycoside hydrolase/deacetylase"/>
    <property type="match status" value="1"/>
</dbReference>
<proteinExistence type="predicted"/>
<dbReference type="InterPro" id="IPR011330">
    <property type="entry name" value="Glyco_hydro/deAcase_b/a-brl"/>
</dbReference>
<dbReference type="Gene3D" id="3.20.20.370">
    <property type="entry name" value="Glycoside hydrolase/deacetylase"/>
    <property type="match status" value="1"/>
</dbReference>
<dbReference type="PANTHER" id="PTHR10587:SF133">
    <property type="entry name" value="CHITIN DEACETYLASE 1-RELATED"/>
    <property type="match status" value="1"/>
</dbReference>
<dbReference type="EMBL" id="JAGGLB010000008">
    <property type="protein sequence ID" value="MBP1991418.1"/>
    <property type="molecule type" value="Genomic_DNA"/>
</dbReference>
<organism evidence="5 6">
    <name type="scientific">Paenibacillus eucommiae</name>
    <dbReference type="NCBI Taxonomy" id="1355755"/>
    <lineage>
        <taxon>Bacteria</taxon>
        <taxon>Bacillati</taxon>
        <taxon>Bacillota</taxon>
        <taxon>Bacilli</taxon>
        <taxon>Bacillales</taxon>
        <taxon>Paenibacillaceae</taxon>
        <taxon>Paenibacillus</taxon>
    </lineage>
</organism>
<keyword evidence="1" id="KW-0479">Metal-binding</keyword>
<feature type="region of interest" description="Disordered" evidence="3">
    <location>
        <begin position="50"/>
        <end position="118"/>
    </location>
</feature>
<sequence>MKKLLIFVSFVTICAILLSGCGMIVNKPQHDMQEEAQTTVPVPLQISTAEAGNLQPGPQPGIAAPQPTLSVESTSKPSPSQPSAKETTVQSKHSRKPEPTKKPSVPVHQNQGKRKAAARSLTLTELVRKYPNILKLRGSSKEKKVALTFDDGPDSKFTPQVLDVLKLHHVKATFFLVGTKAGSHPELVQRIVREGHIIGNHSYNHAFYPKLSQENFVNQIESTQNVLKKLTGYAPKLIRPPYGAINEQQVKWLSSHNYLIVNWNVDSLDWKQLGKDKVLQTILQQTRPGSIILQHSGGGDKQDLSGTVEALPLVIQKLKADGYQLVTVPELLQVAKNL</sequence>
<keyword evidence="2" id="KW-0378">Hydrolase</keyword>